<name>A0A316GJ50_9RHOB</name>
<dbReference type="RefSeq" id="WP_109668602.1">
    <property type="nucleotide sequence ID" value="NZ_QGGW01000005.1"/>
</dbReference>
<protein>
    <recommendedName>
        <fullName evidence="4">Lipoprotein</fullName>
    </recommendedName>
</protein>
<comment type="caution">
    <text evidence="2">The sequence shown here is derived from an EMBL/GenBank/DDBJ whole genome shotgun (WGS) entry which is preliminary data.</text>
</comment>
<dbReference type="PROSITE" id="PS51257">
    <property type="entry name" value="PROKAR_LIPOPROTEIN"/>
    <property type="match status" value="1"/>
</dbReference>
<keyword evidence="3" id="KW-1185">Reference proteome</keyword>
<dbReference type="EMBL" id="QGGW01000005">
    <property type="protein sequence ID" value="PWK60263.1"/>
    <property type="molecule type" value="Genomic_DNA"/>
</dbReference>
<proteinExistence type="predicted"/>
<dbReference type="AlphaFoldDB" id="A0A316GJ50"/>
<evidence type="ECO:0008006" key="4">
    <source>
        <dbReference type="Google" id="ProtNLM"/>
    </source>
</evidence>
<feature type="chain" id="PRO_5016426098" description="Lipoprotein" evidence="1">
    <location>
        <begin position="22"/>
        <end position="216"/>
    </location>
</feature>
<sequence length="216" mass="23439">MKRLLRVCVALVLAGAMSACAADSVWAPEEAVQRAAYRPSGTPTVTLMTMVSNTNGSGGHSALIIDGAQRLVFDPAGSWHHPLVPERNDVLYGMGEPFMGFYLDYHARETYHIVMQEIDVTPETAAALSAAVQSYGAVPQAQCSLSISRVLSQTPGFESIGTNWFPMRTMQRFGALPGVRERQIFDDDSDDNLELLQAQARAARTQAFAAEMAAEN</sequence>
<accession>A0A316GJ50</accession>
<evidence type="ECO:0000256" key="1">
    <source>
        <dbReference type="SAM" id="SignalP"/>
    </source>
</evidence>
<keyword evidence="1" id="KW-0732">Signal</keyword>
<gene>
    <name evidence="2" type="ORF">C7455_105248</name>
</gene>
<feature type="signal peptide" evidence="1">
    <location>
        <begin position="1"/>
        <end position="21"/>
    </location>
</feature>
<evidence type="ECO:0000313" key="2">
    <source>
        <dbReference type="EMBL" id="PWK60263.1"/>
    </source>
</evidence>
<organism evidence="2 3">
    <name type="scientific">Roseicyclus mahoneyensis</name>
    <dbReference type="NCBI Taxonomy" id="164332"/>
    <lineage>
        <taxon>Bacteria</taxon>
        <taxon>Pseudomonadati</taxon>
        <taxon>Pseudomonadota</taxon>
        <taxon>Alphaproteobacteria</taxon>
        <taxon>Rhodobacterales</taxon>
        <taxon>Roseobacteraceae</taxon>
        <taxon>Roseicyclus</taxon>
    </lineage>
</organism>
<evidence type="ECO:0000313" key="3">
    <source>
        <dbReference type="Proteomes" id="UP000245708"/>
    </source>
</evidence>
<dbReference type="Proteomes" id="UP000245708">
    <property type="component" value="Unassembled WGS sequence"/>
</dbReference>
<reference evidence="2 3" key="1">
    <citation type="submission" date="2018-05" db="EMBL/GenBank/DDBJ databases">
        <title>Genomic Encyclopedia of Type Strains, Phase IV (KMG-IV): sequencing the most valuable type-strain genomes for metagenomic binning, comparative biology and taxonomic classification.</title>
        <authorList>
            <person name="Goeker M."/>
        </authorList>
    </citation>
    <scope>NUCLEOTIDE SEQUENCE [LARGE SCALE GENOMIC DNA]</scope>
    <source>
        <strain evidence="2 3">DSM 16097</strain>
    </source>
</reference>
<dbReference type="OrthoDB" id="7666390at2"/>